<dbReference type="GO" id="GO:0043998">
    <property type="term" value="F:histone H2A acetyltransferase activity"/>
    <property type="evidence" value="ECO:0007669"/>
    <property type="project" value="InterPro"/>
</dbReference>
<dbReference type="InterPro" id="IPR000182">
    <property type="entry name" value="GNAT_dom"/>
</dbReference>
<dbReference type="Proteomes" id="UP001054837">
    <property type="component" value="Unassembled WGS sequence"/>
</dbReference>
<evidence type="ECO:0000256" key="8">
    <source>
        <dbReference type="ARBA" id="ARBA00023242"/>
    </source>
</evidence>
<gene>
    <name evidence="13" type="primary">naa40</name>
    <name evidence="13" type="ORF">CDAR_191711</name>
</gene>
<evidence type="ECO:0000259" key="12">
    <source>
        <dbReference type="PROSITE" id="PS51186"/>
    </source>
</evidence>
<evidence type="ECO:0000256" key="3">
    <source>
        <dbReference type="ARBA" id="ARBA00008870"/>
    </source>
</evidence>
<dbReference type="EC" id="2.3.1.257" evidence="4"/>
<evidence type="ECO:0000256" key="11">
    <source>
        <dbReference type="ARBA" id="ARBA00049524"/>
    </source>
</evidence>
<evidence type="ECO:0000313" key="13">
    <source>
        <dbReference type="EMBL" id="GIX93268.1"/>
    </source>
</evidence>
<comment type="similarity">
    <text evidence="3">Belongs to the acetyltransferase family. NAA40 subfamily.</text>
</comment>
<dbReference type="InterPro" id="IPR016181">
    <property type="entry name" value="Acyl_CoA_acyltransferase"/>
</dbReference>
<dbReference type="PROSITE" id="PS51186">
    <property type="entry name" value="GNAT"/>
    <property type="match status" value="1"/>
</dbReference>
<keyword evidence="8" id="KW-0539">Nucleus</keyword>
<dbReference type="GO" id="GO:0005737">
    <property type="term" value="C:cytoplasm"/>
    <property type="evidence" value="ECO:0007669"/>
    <property type="project" value="UniProtKB-SubCell"/>
</dbReference>
<dbReference type="GO" id="GO:1990189">
    <property type="term" value="F:protein N-terminal-serine acetyltransferase activity"/>
    <property type="evidence" value="ECO:0007669"/>
    <property type="project" value="UniProtKB-EC"/>
</dbReference>
<comment type="caution">
    <text evidence="13">The sequence shown here is derived from an EMBL/GenBank/DDBJ whole genome shotgun (WGS) entry which is preliminary data.</text>
</comment>
<evidence type="ECO:0000256" key="4">
    <source>
        <dbReference type="ARBA" id="ARBA00012950"/>
    </source>
</evidence>
<accession>A0AAV4P8E5</accession>
<organism evidence="13 14">
    <name type="scientific">Caerostris darwini</name>
    <dbReference type="NCBI Taxonomy" id="1538125"/>
    <lineage>
        <taxon>Eukaryota</taxon>
        <taxon>Metazoa</taxon>
        <taxon>Ecdysozoa</taxon>
        <taxon>Arthropoda</taxon>
        <taxon>Chelicerata</taxon>
        <taxon>Arachnida</taxon>
        <taxon>Araneae</taxon>
        <taxon>Araneomorphae</taxon>
        <taxon>Entelegynae</taxon>
        <taxon>Araneoidea</taxon>
        <taxon>Araneidae</taxon>
        <taxon>Caerostris</taxon>
    </lineage>
</organism>
<dbReference type="GO" id="GO:0005634">
    <property type="term" value="C:nucleus"/>
    <property type="evidence" value="ECO:0007669"/>
    <property type="project" value="UniProtKB-SubCell"/>
</dbReference>
<dbReference type="GO" id="GO:0010485">
    <property type="term" value="F:histone H4 acetyltransferase activity"/>
    <property type="evidence" value="ECO:0007669"/>
    <property type="project" value="InterPro"/>
</dbReference>
<comment type="catalytic activity">
    <reaction evidence="10">
        <text>N-terminal L-seryl-[histone H2A] + acetyl-CoA = N-terminal N(alpha)-acetyl-L-seryl-[histone H2A] + CoA + H(+)</text>
        <dbReference type="Rhea" id="RHEA:50600"/>
        <dbReference type="Rhea" id="RHEA-COMP:12742"/>
        <dbReference type="Rhea" id="RHEA-COMP:12744"/>
        <dbReference type="ChEBI" id="CHEBI:15378"/>
        <dbReference type="ChEBI" id="CHEBI:57287"/>
        <dbReference type="ChEBI" id="CHEBI:57288"/>
        <dbReference type="ChEBI" id="CHEBI:64738"/>
        <dbReference type="ChEBI" id="CHEBI:83690"/>
        <dbReference type="EC" id="2.3.1.257"/>
    </reaction>
</comment>
<dbReference type="Gene3D" id="3.40.630.30">
    <property type="match status" value="1"/>
</dbReference>
<dbReference type="EMBL" id="BPLQ01002483">
    <property type="protein sequence ID" value="GIX93268.1"/>
    <property type="molecule type" value="Genomic_DNA"/>
</dbReference>
<comment type="catalytic activity">
    <reaction evidence="11">
        <text>N-terminal L-seryl-[histone H4] + acetyl-CoA = N-terminal N(alpha)-acetyl-L-seryl-[histone H4] + CoA + H(+)</text>
        <dbReference type="Rhea" id="RHEA:50596"/>
        <dbReference type="Rhea" id="RHEA-COMP:12740"/>
        <dbReference type="Rhea" id="RHEA-COMP:12743"/>
        <dbReference type="ChEBI" id="CHEBI:15378"/>
        <dbReference type="ChEBI" id="CHEBI:57287"/>
        <dbReference type="ChEBI" id="CHEBI:57288"/>
        <dbReference type="ChEBI" id="CHEBI:64738"/>
        <dbReference type="ChEBI" id="CHEBI:83690"/>
        <dbReference type="EC" id="2.3.1.257"/>
    </reaction>
</comment>
<comment type="subcellular location">
    <subcellularLocation>
        <location evidence="2">Cytoplasm</location>
    </subcellularLocation>
    <subcellularLocation>
        <location evidence="1">Nucleus</location>
    </subcellularLocation>
</comment>
<evidence type="ECO:0000256" key="7">
    <source>
        <dbReference type="ARBA" id="ARBA00022679"/>
    </source>
</evidence>
<keyword evidence="9" id="KW-0012">Acyltransferase</keyword>
<evidence type="ECO:0000313" key="14">
    <source>
        <dbReference type="Proteomes" id="UP001054837"/>
    </source>
</evidence>
<dbReference type="CDD" id="cd04301">
    <property type="entry name" value="NAT_SF"/>
    <property type="match status" value="1"/>
</dbReference>
<keyword evidence="6" id="KW-0963">Cytoplasm</keyword>
<evidence type="ECO:0000256" key="5">
    <source>
        <dbReference type="ARBA" id="ARBA00015043"/>
    </source>
</evidence>
<evidence type="ECO:0000256" key="9">
    <source>
        <dbReference type="ARBA" id="ARBA00023315"/>
    </source>
</evidence>
<protein>
    <recommendedName>
        <fullName evidence="5">N-alpha-acetyltransferase 40</fullName>
        <ecNumber evidence="4">2.3.1.257</ecNumber>
    </recommendedName>
</protein>
<proteinExistence type="inferred from homology"/>
<keyword evidence="14" id="KW-1185">Reference proteome</keyword>
<evidence type="ECO:0000256" key="2">
    <source>
        <dbReference type="ARBA" id="ARBA00004496"/>
    </source>
</evidence>
<evidence type="ECO:0000256" key="6">
    <source>
        <dbReference type="ARBA" id="ARBA00022490"/>
    </source>
</evidence>
<feature type="domain" description="N-acetyltransferase" evidence="12">
    <location>
        <begin position="98"/>
        <end position="253"/>
    </location>
</feature>
<dbReference type="AlphaFoldDB" id="A0AAV4P8E5"/>
<evidence type="ECO:0000256" key="10">
    <source>
        <dbReference type="ARBA" id="ARBA00047821"/>
    </source>
</evidence>
<dbReference type="PANTHER" id="PTHR20531:SF1">
    <property type="entry name" value="N-ALPHA-ACETYLTRANSFERASE 40"/>
    <property type="match status" value="1"/>
</dbReference>
<keyword evidence="7" id="KW-0808">Transferase</keyword>
<evidence type="ECO:0000256" key="1">
    <source>
        <dbReference type="ARBA" id="ARBA00004123"/>
    </source>
</evidence>
<dbReference type="InterPro" id="IPR039949">
    <property type="entry name" value="NAA40"/>
</dbReference>
<sequence length="262" mass="30630">MKKNKQAILHLALKETVNIVSIFFEVVILKELCSFIIYSKSSIMPGKQRAKPRLTRKEKKAQVSALVESAKGAADLLSSLAEWTTYTKHDLDLRIEYKNSSDLLPMDLDQIFDLLKQNMKDLYENSEWGWNEDDKLEELKDKDARYLIARDPTNKIVGFSHFRFDVEVNYPLLYCYELQIDSQVQRKGLGRHLMSILTLLAYKFKLLKILLTVFKDNAAGLNFYRDKLSFGRDETCPYDEEEKCYLILRKSVDKEEVSKIKY</sequence>
<reference evidence="13 14" key="1">
    <citation type="submission" date="2021-06" db="EMBL/GenBank/DDBJ databases">
        <title>Caerostris darwini draft genome.</title>
        <authorList>
            <person name="Kono N."/>
            <person name="Arakawa K."/>
        </authorList>
    </citation>
    <scope>NUCLEOTIDE SEQUENCE [LARGE SCALE GENOMIC DNA]</scope>
</reference>
<dbReference type="SUPFAM" id="SSF55729">
    <property type="entry name" value="Acyl-CoA N-acyltransferases (Nat)"/>
    <property type="match status" value="1"/>
</dbReference>
<name>A0AAV4P8E5_9ARAC</name>
<dbReference type="PANTHER" id="PTHR20531">
    <property type="entry name" value="N-ALPHA-ACETYLTRANSFERASE 40"/>
    <property type="match status" value="1"/>
</dbReference>
<dbReference type="Pfam" id="PF00583">
    <property type="entry name" value="Acetyltransf_1"/>
    <property type="match status" value="1"/>
</dbReference>